<comment type="similarity">
    <text evidence="3 15">Belongs to the peptidase S11 family.</text>
</comment>
<dbReference type="SUPFAM" id="SSF69189">
    <property type="entry name" value="Penicillin-binding protein associated domain"/>
    <property type="match status" value="1"/>
</dbReference>
<feature type="domain" description="Peptidase S11 D-Ala-D-Ala carboxypeptidase A C-terminal" evidence="18">
    <location>
        <begin position="278"/>
        <end position="367"/>
    </location>
</feature>
<gene>
    <name evidence="19" type="ORF">SAMN02745218_01797</name>
</gene>
<protein>
    <recommendedName>
        <fullName evidence="4">serine-type D-Ala-D-Ala carboxypeptidase</fullName>
        <ecNumber evidence="4">3.4.16.4</ecNumber>
    </recommendedName>
</protein>
<dbReference type="GO" id="GO:0008360">
    <property type="term" value="P:regulation of cell shape"/>
    <property type="evidence" value="ECO:0007669"/>
    <property type="project" value="UniProtKB-KW"/>
</dbReference>
<comment type="pathway">
    <text evidence="2">Cell wall biogenesis; peptidoglycan biosynthesis.</text>
</comment>
<keyword evidence="5 19" id="KW-0121">Carboxypeptidase</keyword>
<comment type="function">
    <text evidence="1">Removes C-terminal D-alanyl residues from sugar-peptide cell wall precursors.</text>
</comment>
<feature type="active site" evidence="13">
    <location>
        <position position="117"/>
    </location>
</feature>
<dbReference type="InterPro" id="IPR012907">
    <property type="entry name" value="Peptidase_S11_C"/>
</dbReference>
<evidence type="ECO:0000256" key="4">
    <source>
        <dbReference type="ARBA" id="ARBA00012448"/>
    </source>
</evidence>
<evidence type="ECO:0000256" key="16">
    <source>
        <dbReference type="SAM" id="Phobius"/>
    </source>
</evidence>
<reference evidence="20" key="1">
    <citation type="submission" date="2016-11" db="EMBL/GenBank/DDBJ databases">
        <authorList>
            <person name="Varghese N."/>
            <person name="Submissions S."/>
        </authorList>
    </citation>
    <scope>NUCLEOTIDE SEQUENCE [LARGE SCALE GENOMIC DNA]</scope>
    <source>
        <strain evidence="20">DSM 11792</strain>
    </source>
</reference>
<dbReference type="OrthoDB" id="9791132at2"/>
<dbReference type="UniPathway" id="UPA00219"/>
<evidence type="ECO:0000256" key="15">
    <source>
        <dbReference type="RuleBase" id="RU004016"/>
    </source>
</evidence>
<evidence type="ECO:0000313" key="19">
    <source>
        <dbReference type="EMBL" id="SHF25169.1"/>
    </source>
</evidence>
<keyword evidence="8" id="KW-0378">Hydrolase</keyword>
<sequence>MRRWWLIFFCCLMLLLAEEARAASPASPPTPQVTGKAAVLMDARNGQILYEKNADQPMYPASTTKILTAIIALERSRLDEVVTVSRKATLVEGSAIGLQEGERVTMEDLLYALLLASANDAAVAIAEHVAGSVPAFATLMNEKARSIGAKESNFRNPNGLPDPQHYTTAHDLALIARYAMQNPTFRTIVSTRLKQIHRPDADRSKGPPQEHLWNHNRLLSSYEGAIGIKTGYTVEAGQCLVAAARRGNRELIAVIMKSQGAAVYSDARSLLDYGFSAFTPVKMVDRGEKISSYSVTGGAEKVEVVAGNSLFVNLPAGREPSVERQVVMHRDLKAPITRGQELGELVITGEGKELGRVELVAANDVKVSAIRRWPVWLLGALVLVVSLRLRKIMVRRRLRRQPRYLRYLR</sequence>
<evidence type="ECO:0000313" key="20">
    <source>
        <dbReference type="Proteomes" id="UP000184196"/>
    </source>
</evidence>
<organism evidence="19 20">
    <name type="scientific">Desulfofundulus australicus DSM 11792</name>
    <dbReference type="NCBI Taxonomy" id="1121425"/>
    <lineage>
        <taxon>Bacteria</taxon>
        <taxon>Bacillati</taxon>
        <taxon>Bacillota</taxon>
        <taxon>Clostridia</taxon>
        <taxon>Eubacteriales</taxon>
        <taxon>Peptococcaceae</taxon>
        <taxon>Desulfofundulus</taxon>
    </lineage>
</organism>
<keyword evidence="7 17" id="KW-0732">Signal</keyword>
<keyword evidence="9" id="KW-0133">Cell shape</keyword>
<keyword evidence="20" id="KW-1185">Reference proteome</keyword>
<dbReference type="InterPro" id="IPR001967">
    <property type="entry name" value="Peptidase_S11_N"/>
</dbReference>
<dbReference type="PANTHER" id="PTHR21581">
    <property type="entry name" value="D-ALANYL-D-ALANINE CARBOXYPEPTIDASE"/>
    <property type="match status" value="1"/>
</dbReference>
<evidence type="ECO:0000256" key="3">
    <source>
        <dbReference type="ARBA" id="ARBA00007164"/>
    </source>
</evidence>
<evidence type="ECO:0000256" key="2">
    <source>
        <dbReference type="ARBA" id="ARBA00004752"/>
    </source>
</evidence>
<feature type="transmembrane region" description="Helical" evidence="16">
    <location>
        <begin position="373"/>
        <end position="390"/>
    </location>
</feature>
<dbReference type="SUPFAM" id="SSF56601">
    <property type="entry name" value="beta-lactamase/transpeptidase-like"/>
    <property type="match status" value="1"/>
</dbReference>
<evidence type="ECO:0000259" key="18">
    <source>
        <dbReference type="SMART" id="SM00936"/>
    </source>
</evidence>
<evidence type="ECO:0000256" key="9">
    <source>
        <dbReference type="ARBA" id="ARBA00022960"/>
    </source>
</evidence>
<dbReference type="InterPro" id="IPR012338">
    <property type="entry name" value="Beta-lactam/transpept-like"/>
</dbReference>
<dbReference type="Gene3D" id="3.40.710.10">
    <property type="entry name" value="DD-peptidase/beta-lactamase superfamily"/>
    <property type="match status" value="1"/>
</dbReference>
<evidence type="ECO:0000256" key="8">
    <source>
        <dbReference type="ARBA" id="ARBA00022801"/>
    </source>
</evidence>
<evidence type="ECO:0000256" key="13">
    <source>
        <dbReference type="PIRSR" id="PIRSR618044-1"/>
    </source>
</evidence>
<dbReference type="GO" id="GO:0009252">
    <property type="term" value="P:peptidoglycan biosynthetic process"/>
    <property type="evidence" value="ECO:0007669"/>
    <property type="project" value="UniProtKB-UniPathway"/>
</dbReference>
<evidence type="ECO:0000256" key="12">
    <source>
        <dbReference type="ARBA" id="ARBA00034000"/>
    </source>
</evidence>
<dbReference type="PANTHER" id="PTHR21581:SF33">
    <property type="entry name" value="D-ALANYL-D-ALANINE CARBOXYPEPTIDASE DACB"/>
    <property type="match status" value="1"/>
</dbReference>
<proteinExistence type="inferred from homology"/>
<evidence type="ECO:0000256" key="1">
    <source>
        <dbReference type="ARBA" id="ARBA00003217"/>
    </source>
</evidence>
<dbReference type="PRINTS" id="PR00725">
    <property type="entry name" value="DADACBPTASE1"/>
</dbReference>
<evidence type="ECO:0000256" key="14">
    <source>
        <dbReference type="PIRSR" id="PIRSR618044-2"/>
    </source>
</evidence>
<accession>A0A1M5A4D0</accession>
<dbReference type="InterPro" id="IPR015956">
    <property type="entry name" value="Peniciliin-bd_prot_C_sf"/>
</dbReference>
<keyword evidence="6" id="KW-0645">Protease</keyword>
<keyword evidence="11" id="KW-0961">Cell wall biogenesis/degradation</keyword>
<dbReference type="GO" id="GO:0071555">
    <property type="term" value="P:cell wall organization"/>
    <property type="evidence" value="ECO:0007669"/>
    <property type="project" value="UniProtKB-KW"/>
</dbReference>
<dbReference type="EC" id="3.4.16.4" evidence="4"/>
<dbReference type="InterPro" id="IPR018044">
    <property type="entry name" value="Peptidase_S11"/>
</dbReference>
<keyword evidence="16" id="KW-0472">Membrane</keyword>
<feature type="active site" description="Proton acceptor" evidence="13">
    <location>
        <position position="65"/>
    </location>
</feature>
<feature type="active site" description="Acyl-ester intermediate" evidence="13">
    <location>
        <position position="62"/>
    </location>
</feature>
<feature type="binding site" evidence="14">
    <location>
        <position position="229"/>
    </location>
    <ligand>
        <name>substrate</name>
    </ligand>
</feature>
<name>A0A1M5A4D0_9FIRM</name>
<dbReference type="Gene3D" id="2.60.410.10">
    <property type="entry name" value="D-Ala-D-Ala carboxypeptidase, C-terminal domain"/>
    <property type="match status" value="1"/>
</dbReference>
<dbReference type="EMBL" id="FQUW01000019">
    <property type="protein sequence ID" value="SHF25169.1"/>
    <property type="molecule type" value="Genomic_DNA"/>
</dbReference>
<comment type="catalytic activity">
    <reaction evidence="12">
        <text>Preferential cleavage: (Ac)2-L-Lys-D-Ala-|-D-Ala. Also transpeptidation of peptidyl-alanyl moieties that are N-acyl substituents of D-alanine.</text>
        <dbReference type="EC" id="3.4.16.4"/>
    </reaction>
</comment>
<dbReference type="InterPro" id="IPR037167">
    <property type="entry name" value="Peptidase_S11_C_sf"/>
</dbReference>
<dbReference type="SMART" id="SM00936">
    <property type="entry name" value="PBP5_C"/>
    <property type="match status" value="1"/>
</dbReference>
<evidence type="ECO:0000256" key="6">
    <source>
        <dbReference type="ARBA" id="ARBA00022670"/>
    </source>
</evidence>
<keyword evidence="10" id="KW-0573">Peptidoglycan synthesis</keyword>
<evidence type="ECO:0000256" key="7">
    <source>
        <dbReference type="ARBA" id="ARBA00022729"/>
    </source>
</evidence>
<evidence type="ECO:0000256" key="11">
    <source>
        <dbReference type="ARBA" id="ARBA00023316"/>
    </source>
</evidence>
<dbReference type="GO" id="GO:0009002">
    <property type="term" value="F:serine-type D-Ala-D-Ala carboxypeptidase activity"/>
    <property type="evidence" value="ECO:0007669"/>
    <property type="project" value="UniProtKB-EC"/>
</dbReference>
<evidence type="ECO:0000256" key="5">
    <source>
        <dbReference type="ARBA" id="ARBA00022645"/>
    </source>
</evidence>
<evidence type="ECO:0000256" key="10">
    <source>
        <dbReference type="ARBA" id="ARBA00022984"/>
    </source>
</evidence>
<feature type="chain" id="PRO_5009908718" description="serine-type D-Ala-D-Ala carboxypeptidase" evidence="17">
    <location>
        <begin position="23"/>
        <end position="409"/>
    </location>
</feature>
<dbReference type="GO" id="GO:0006508">
    <property type="term" value="P:proteolysis"/>
    <property type="evidence" value="ECO:0007669"/>
    <property type="project" value="UniProtKB-KW"/>
</dbReference>
<keyword evidence="16" id="KW-0812">Transmembrane</keyword>
<dbReference type="AlphaFoldDB" id="A0A1M5A4D0"/>
<feature type="signal peptide" evidence="17">
    <location>
        <begin position="1"/>
        <end position="22"/>
    </location>
</feature>
<dbReference type="Proteomes" id="UP000184196">
    <property type="component" value="Unassembled WGS sequence"/>
</dbReference>
<evidence type="ECO:0000256" key="17">
    <source>
        <dbReference type="SAM" id="SignalP"/>
    </source>
</evidence>
<dbReference type="Pfam" id="PF07943">
    <property type="entry name" value="PBP5_C"/>
    <property type="match status" value="1"/>
</dbReference>
<keyword evidence="16" id="KW-1133">Transmembrane helix</keyword>
<dbReference type="Pfam" id="PF00768">
    <property type="entry name" value="Peptidase_S11"/>
    <property type="match status" value="1"/>
</dbReference>
<dbReference type="RefSeq" id="WP_027356116.1">
    <property type="nucleotide sequence ID" value="NZ_FQUW01000019.1"/>
</dbReference>